<dbReference type="Proteomes" id="UP001163046">
    <property type="component" value="Unassembled WGS sequence"/>
</dbReference>
<evidence type="ECO:0000313" key="1">
    <source>
        <dbReference type="EMBL" id="KAJ7378758.1"/>
    </source>
</evidence>
<comment type="caution">
    <text evidence="1">The sequence shown here is derived from an EMBL/GenBank/DDBJ whole genome shotgun (WGS) entry which is preliminary data.</text>
</comment>
<dbReference type="AlphaFoldDB" id="A0A9W9ZDN5"/>
<accession>A0A9W9ZDN5</accession>
<keyword evidence="2" id="KW-1185">Reference proteome</keyword>
<protein>
    <submittedName>
        <fullName evidence="1">Uncharacterized protein</fullName>
    </submittedName>
</protein>
<dbReference type="EMBL" id="MU826363">
    <property type="protein sequence ID" value="KAJ7378758.1"/>
    <property type="molecule type" value="Genomic_DNA"/>
</dbReference>
<gene>
    <name evidence="1" type="ORF">OS493_021344</name>
</gene>
<proteinExistence type="predicted"/>
<organism evidence="1 2">
    <name type="scientific">Desmophyllum pertusum</name>
    <dbReference type="NCBI Taxonomy" id="174260"/>
    <lineage>
        <taxon>Eukaryota</taxon>
        <taxon>Metazoa</taxon>
        <taxon>Cnidaria</taxon>
        <taxon>Anthozoa</taxon>
        <taxon>Hexacorallia</taxon>
        <taxon>Scleractinia</taxon>
        <taxon>Caryophylliina</taxon>
        <taxon>Caryophylliidae</taxon>
        <taxon>Desmophyllum</taxon>
    </lineage>
</organism>
<name>A0A9W9ZDN5_9CNID</name>
<sequence>MATGSSTTIPFMPTFLGPAAAPTILTGSSAAAGPVTSFDLANNQKRWVVIGITLNRLLLPVLRDFAGREITKHYASLKTSSGIDTQVYPTYMKKDGPFDLNYGSINNNWVRFQEKGTPYMITELQQQSTWLNFT</sequence>
<evidence type="ECO:0000313" key="2">
    <source>
        <dbReference type="Proteomes" id="UP001163046"/>
    </source>
</evidence>
<reference evidence="1" key="1">
    <citation type="submission" date="2023-01" db="EMBL/GenBank/DDBJ databases">
        <title>Genome assembly of the deep-sea coral Lophelia pertusa.</title>
        <authorList>
            <person name="Herrera S."/>
            <person name="Cordes E."/>
        </authorList>
    </citation>
    <scope>NUCLEOTIDE SEQUENCE</scope>
    <source>
        <strain evidence="1">USNM1676648</strain>
        <tissue evidence="1">Polyp</tissue>
    </source>
</reference>